<accession>A0AAN8LVY8</accession>
<proteinExistence type="predicted"/>
<feature type="region of interest" description="Disordered" evidence="1">
    <location>
        <begin position="191"/>
        <end position="215"/>
    </location>
</feature>
<feature type="compositionally biased region" description="Basic residues" evidence="1">
    <location>
        <begin position="205"/>
        <end position="215"/>
    </location>
</feature>
<comment type="caution">
    <text evidence="4">The sequence shown here is derived from an EMBL/GenBank/DDBJ whole genome shotgun (WGS) entry which is preliminary data.</text>
</comment>
<keyword evidence="2" id="KW-0812">Transmembrane</keyword>
<keyword evidence="2" id="KW-0472">Membrane</keyword>
<feature type="signal peptide" evidence="3">
    <location>
        <begin position="1"/>
        <end position="21"/>
    </location>
</feature>
<dbReference type="AlphaFoldDB" id="A0AAN8LVY8"/>
<dbReference type="Proteomes" id="UP001356427">
    <property type="component" value="Unassembled WGS sequence"/>
</dbReference>
<keyword evidence="5" id="KW-1185">Reference proteome</keyword>
<feature type="transmembrane region" description="Helical" evidence="2">
    <location>
        <begin position="136"/>
        <end position="154"/>
    </location>
</feature>
<evidence type="ECO:0000256" key="2">
    <source>
        <dbReference type="SAM" id="Phobius"/>
    </source>
</evidence>
<dbReference type="EMBL" id="JAGTTL010000015">
    <property type="protein sequence ID" value="KAK6311726.1"/>
    <property type="molecule type" value="Genomic_DNA"/>
</dbReference>
<evidence type="ECO:0000256" key="3">
    <source>
        <dbReference type="SAM" id="SignalP"/>
    </source>
</evidence>
<organism evidence="4 5">
    <name type="scientific">Coregonus suidteri</name>
    <dbReference type="NCBI Taxonomy" id="861788"/>
    <lineage>
        <taxon>Eukaryota</taxon>
        <taxon>Metazoa</taxon>
        <taxon>Chordata</taxon>
        <taxon>Craniata</taxon>
        <taxon>Vertebrata</taxon>
        <taxon>Euteleostomi</taxon>
        <taxon>Actinopterygii</taxon>
        <taxon>Neopterygii</taxon>
        <taxon>Teleostei</taxon>
        <taxon>Protacanthopterygii</taxon>
        <taxon>Salmoniformes</taxon>
        <taxon>Salmonidae</taxon>
        <taxon>Coregoninae</taxon>
        <taxon>Coregonus</taxon>
    </lineage>
</organism>
<keyword evidence="2" id="KW-1133">Transmembrane helix</keyword>
<sequence>MALKCSTVVLLVALYMAALHAGLPDWLPDGEVLRDTLLPPMIPKEWSATPRLQTDTYTVLNILYKRHFTTEENMTPTKTGQTLTQTTQDDATPSFEFLRTRVADLETLENAGVSDIVWRRLVRLINETEDQKLETAGSVMLGLSCVLGGLGLLLKISLKGFLQAMVALELDVDQDKMKGAGQTDSCTDAATTQVLTSKNSGSSKKTGRLSKRGHH</sequence>
<feature type="chain" id="PRO_5042852893" evidence="3">
    <location>
        <begin position="22"/>
        <end position="215"/>
    </location>
</feature>
<keyword evidence="3" id="KW-0732">Signal</keyword>
<gene>
    <name evidence="4" type="ORF">J4Q44_G00173900</name>
</gene>
<evidence type="ECO:0000313" key="4">
    <source>
        <dbReference type="EMBL" id="KAK6311726.1"/>
    </source>
</evidence>
<evidence type="ECO:0000256" key="1">
    <source>
        <dbReference type="SAM" id="MobiDB-lite"/>
    </source>
</evidence>
<evidence type="ECO:0000313" key="5">
    <source>
        <dbReference type="Proteomes" id="UP001356427"/>
    </source>
</evidence>
<reference evidence="4 5" key="1">
    <citation type="submission" date="2021-04" db="EMBL/GenBank/DDBJ databases">
        <authorList>
            <person name="De Guttry C."/>
            <person name="Zahm M."/>
            <person name="Klopp C."/>
            <person name="Cabau C."/>
            <person name="Louis A."/>
            <person name="Berthelot C."/>
            <person name="Parey E."/>
            <person name="Roest Crollius H."/>
            <person name="Montfort J."/>
            <person name="Robinson-Rechavi M."/>
            <person name="Bucao C."/>
            <person name="Bouchez O."/>
            <person name="Gislard M."/>
            <person name="Lluch J."/>
            <person name="Milhes M."/>
            <person name="Lampietro C."/>
            <person name="Lopez Roques C."/>
            <person name="Donnadieu C."/>
            <person name="Braasch I."/>
            <person name="Desvignes T."/>
            <person name="Postlethwait J."/>
            <person name="Bobe J."/>
            <person name="Wedekind C."/>
            <person name="Guiguen Y."/>
        </authorList>
    </citation>
    <scope>NUCLEOTIDE SEQUENCE [LARGE SCALE GENOMIC DNA]</scope>
    <source>
        <strain evidence="4">Cs_M1</strain>
        <tissue evidence="4">Blood</tissue>
    </source>
</reference>
<protein>
    <submittedName>
        <fullName evidence="4">Uncharacterized protein</fullName>
    </submittedName>
</protein>
<name>A0AAN8LVY8_9TELE</name>